<comment type="caution">
    <text evidence="1">The sequence shown here is derived from an EMBL/GenBank/DDBJ whole genome shotgun (WGS) entry which is preliminary data.</text>
</comment>
<gene>
    <name evidence="1" type="ORF">N475_09530</name>
</gene>
<proteinExistence type="predicted"/>
<evidence type="ECO:0000313" key="1">
    <source>
        <dbReference type="EMBL" id="KZN42560.1"/>
    </source>
</evidence>
<name>A0A166YEI7_9GAMM</name>
<dbReference type="AlphaFoldDB" id="A0A166YEI7"/>
<dbReference type="Proteomes" id="UP000076643">
    <property type="component" value="Unassembled WGS sequence"/>
</dbReference>
<sequence length="54" mass="6296">MFIVWFAIAKYSSLYSKLSLGFSMLLTQPDKDNFPSFLRFVSCTTEDYDETDLI</sequence>
<reference evidence="1 2" key="1">
    <citation type="submission" date="2013-07" db="EMBL/GenBank/DDBJ databases">
        <title>Comparative Genomic and Metabolomic Analysis of Twelve Strains of Pseudoalteromonas luteoviolacea.</title>
        <authorList>
            <person name="Vynne N.G."/>
            <person name="Mansson M."/>
            <person name="Gram L."/>
        </authorList>
    </citation>
    <scope>NUCLEOTIDE SEQUENCE [LARGE SCALE GENOMIC DNA]</scope>
    <source>
        <strain evidence="1 2">DSM 6061</strain>
    </source>
</reference>
<protein>
    <submittedName>
        <fullName evidence="1">Uncharacterized protein</fullName>
    </submittedName>
</protein>
<evidence type="ECO:0000313" key="2">
    <source>
        <dbReference type="Proteomes" id="UP000076643"/>
    </source>
</evidence>
<dbReference type="PATRIC" id="fig|1365250.3.peg.980"/>
<keyword evidence="2" id="KW-1185">Reference proteome</keyword>
<dbReference type="EMBL" id="AUYB01000082">
    <property type="protein sequence ID" value="KZN42560.1"/>
    <property type="molecule type" value="Genomic_DNA"/>
</dbReference>
<accession>A0A166YEI7</accession>
<organism evidence="1 2">
    <name type="scientific">Pseudoalteromonas luteoviolacea DSM 6061</name>
    <dbReference type="NCBI Taxonomy" id="1365250"/>
    <lineage>
        <taxon>Bacteria</taxon>
        <taxon>Pseudomonadati</taxon>
        <taxon>Pseudomonadota</taxon>
        <taxon>Gammaproteobacteria</taxon>
        <taxon>Alteromonadales</taxon>
        <taxon>Pseudoalteromonadaceae</taxon>
        <taxon>Pseudoalteromonas</taxon>
    </lineage>
</organism>